<evidence type="ECO:0000313" key="4">
    <source>
        <dbReference type="EMBL" id="BET00900.1"/>
    </source>
</evidence>
<sequence>MSTLSGVTQKGEKGKKFQSLDINSLYNHANKGESSEPHLQRNTAVRRHGMQTLGKVTTPRRPPANLPSLKAEHSGSDPSVSLVPSGGTGWGTKPGETGPSPNSQPTPQPPSTTTPASSTPQPLGPNAPAAAGIGMPAPPPSIAPPTPAPQPPVVKTIIGSTTSSGDKTWSSVTCGDAGPSFLAHQSPQFQQEFPSLSGEGAAQGHPGSGGGGMKGGGGPDVQYGPGPPLRPQTEGSWISGGGTARSAGSGAGGAVPPGAALLNPAISQHPPPYHPPHHPQELGSSSRSNLGPFGPGVGQGGLGSSMGGGNSISGGGPPPSQSAAANMTVPSQFRNVIPNFLRKASGFSTIMPPTSAAQSSNSTNSSTFQNNSRPSRFNNQPDSSRNVPSSRHADPSEDLAPRPIIREEDLTRMDEISRDGGWAAQNDIDYNQKIAFSDDESTGVEDDKESLKEKTPALKEPEVRETVEKREVSDEEKQPERQVGNTGPASHVSSGDRLSNVQEQERDSMWAARGPGAGGPPIDFRQHPRQAHPMVESEDPWSRKRRQNSEKILQVTERANQRREEVEKKFEESRSRGIGSDSGSGGSKILKKSKDDEPYDIRMSGWDKEDNLGGGGGLSKNDGPYFRQQMPQLMDREGSRDFRDRDRDYNRPGFNTPPRFQKQMVAPPGREPQGGYEGNRWGPNRDPVRRHNMPTMGNQQHGHGGYMKNMQGQLLRGRPQLSDMADIPDNMTDRLVNKEVDDKGSRPINDDRDRYRHSSRNDGSHDLNRKNNYYDAQHDYNRLHHRDFDHSSRDKVKELDYRQRDTDEQEWEGRRGNSSSSWDTRHYDDKSQRKENRKPNNEPVYKSQSSSFSDDRDMDRPQKIDTRDRAERPQRPDSRDSRASRDSRNSRDSIRDENKSVPENNEFSWNLDLDKDTKDDKLRRRDLNLKDEKRDIRREGHVPGPITKEKMSAYENKLMKTEKREVISSSLINSVSEEDNRNSKLGNQLSQPSLISSSDGWLEGQDMAGSAASSLSKDNSLHSLPRMPSSDDMADKSGLLKDEMAYDKKKDSGGQLRDKDGKNARSRGERGPRSGGSDRQGNDRQGNDRQGNDRQGNRQGGQGFNSNSPNYFFQRNNGGPAPYSRENDRRRPHGKGGFKDKMAMSDSDGSLDEMSVSTESGKEDKKTDRRHGLRPSKSGERKKDKDERNHRETKKSDNDENFASRKHGGGSGGQGYDSVNRKEGFAPRGQPSRRGRGGGYRAAGRGSLGNVAGHYGPPGSKSPFPSSNSLGHHDNRSAEEDDKMNDRFDDGHHYSDMDKSKNKSQSQGNMTGGNRQPKESRKGDLSAKGKTGRPKGGSAGDDRDSTSEGGSDSDTKKQTRNMRKTDKNKSNQRAAGEKRAPYNASHVNGRPTHSDDSKDNSFQEVKGKKVGKEPRNSSRGRKDSKGKTGAPSGQPGNAVGAPVGQGGGSQKSNATSKPFHDKWPNKPPRLQKLDNVRKQQQMGQQSDVSEMNKINQSSAPMFSSAIRDVNCTMAPAPLPAKSAWDKPITAALKSQSPTNALHLSSSIVNSAEKTGIEIPDHVQSGTNSQTSSPSADKVMGTKLAREVVDKGLLDGATPPVQTIIFENKNYKYTMKPNQRIDKGRGKLDVDLDGATHGIAGLSFKTGVDLKTCDNKTQESLQMQMTFKNEDNADMKLDFFESDLSQLTEEKNIPRSIHLGQADLDEKIALVKKVWETASSPMEQHQVQHQLDDSGHVVPSSSSSSFPQSFGGGVESALDHGSGHQVDDNTFNNADGYGPSMQSAGSYSTGAGGMMKQDPNNPAGGVKPQPQQAAVMSSTIGAHSGQSLSSPPPVLNQPGHFGFQTQYSTMPTIPSPPAVIMNPQGGQVPTNTQEYVPQHGFPFSSHTMIGSQTARSSFSQPFNAFNLLNQSQTSYGQFIQTPPTGSAPPDMYSSVGPYRLPPSYGQTASNPSTVLISSTSNSLMSASVKTTPQQPPSIGPIGTKGGYVNSQIQMPYMSYEPPHNLIPTNYLQPSQLVQQRHGAGNVTPGMQPSNSFFSGSTGAPGGFSSMLGTNSQSIHSATAFSMQGFNNQTAATPGSAPPSSNVGHPQYSPMGHFRTASPYMKQGVPGQHQPEASKSPSNNQDALSNSVFSNSGGGGQIPSPKSRSSAGSNNGSGKQMSVSPQQPSPTQSHHKFPSYQQNLVQSQPPPNSQAGQQRSASQLTSVQQRSNNGTSGGASPLSNQQHIKYQTGPGPIQRPPPPYPQCGQYVTQQQPQRRVQQQHGPPPRMQQAHVKNYPFIQQGNQVKLESSMEGKSDQDKFMDGGSSSAKTEKKEEVTASADP</sequence>
<feature type="compositionally biased region" description="Low complexity" evidence="2">
    <location>
        <begin position="354"/>
        <end position="372"/>
    </location>
</feature>
<feature type="compositionally biased region" description="Polar residues" evidence="2">
    <location>
        <begin position="1563"/>
        <end position="1574"/>
    </location>
</feature>
<evidence type="ECO:0000259" key="3">
    <source>
        <dbReference type="Pfam" id="PF07001"/>
    </source>
</evidence>
<feature type="compositionally biased region" description="Basic and acidic residues" evidence="2">
    <location>
        <begin position="1080"/>
        <end position="1096"/>
    </location>
</feature>
<evidence type="ECO:0000313" key="5">
    <source>
        <dbReference type="Proteomes" id="UP001307889"/>
    </source>
</evidence>
<feature type="domain" description="BAT2 N-terminal" evidence="3">
    <location>
        <begin position="1"/>
        <end position="201"/>
    </location>
</feature>
<keyword evidence="1" id="KW-0597">Phosphoprotein</keyword>
<feature type="compositionally biased region" description="Basic and acidic residues" evidence="2">
    <location>
        <begin position="1271"/>
        <end position="1301"/>
    </location>
</feature>
<feature type="compositionally biased region" description="Polar residues" evidence="2">
    <location>
        <begin position="1303"/>
        <end position="1314"/>
    </location>
</feature>
<feature type="compositionally biased region" description="Pro residues" evidence="2">
    <location>
        <begin position="102"/>
        <end position="112"/>
    </location>
</feature>
<feature type="compositionally biased region" description="Gly residues" evidence="2">
    <location>
        <begin position="238"/>
        <end position="255"/>
    </location>
</feature>
<feature type="compositionally biased region" description="Basic and acidic residues" evidence="2">
    <location>
        <begin position="559"/>
        <end position="575"/>
    </location>
</feature>
<feature type="region of interest" description="Disordered" evidence="2">
    <location>
        <begin position="346"/>
        <end position="957"/>
    </location>
</feature>
<name>A0ABN7B931_9HEMI</name>
<dbReference type="PANTHER" id="PTHR14038">
    <property type="entry name" value="BAT2 HLA-B-ASSOCIATED TRANSCRIPT 2"/>
    <property type="match status" value="1"/>
</dbReference>
<dbReference type="PANTHER" id="PTHR14038:SF0">
    <property type="entry name" value="LP18708P"/>
    <property type="match status" value="1"/>
</dbReference>
<feature type="compositionally biased region" description="Basic and acidic residues" evidence="2">
    <location>
        <begin position="731"/>
        <end position="769"/>
    </location>
</feature>
<dbReference type="InterPro" id="IPR009738">
    <property type="entry name" value="BAT2_N"/>
</dbReference>
<feature type="compositionally biased region" description="Gly residues" evidence="2">
    <location>
        <begin position="293"/>
        <end position="315"/>
    </location>
</feature>
<feature type="region of interest" description="Disordered" evidence="2">
    <location>
        <begin position="1558"/>
        <end position="1578"/>
    </location>
</feature>
<feature type="region of interest" description="Disordered" evidence="2">
    <location>
        <begin position="973"/>
        <end position="1493"/>
    </location>
</feature>
<feature type="compositionally biased region" description="Basic and acidic residues" evidence="2">
    <location>
        <begin position="634"/>
        <end position="650"/>
    </location>
</feature>
<feature type="compositionally biased region" description="Basic and acidic residues" evidence="2">
    <location>
        <begin position="2289"/>
        <end position="2301"/>
    </location>
</feature>
<feature type="compositionally biased region" description="Polar residues" evidence="2">
    <location>
        <begin position="1779"/>
        <end position="1788"/>
    </location>
</feature>
<feature type="compositionally biased region" description="Polar residues" evidence="2">
    <location>
        <begin position="373"/>
        <end position="389"/>
    </location>
</feature>
<feature type="compositionally biased region" description="Pro residues" evidence="2">
    <location>
        <begin position="136"/>
        <end position="152"/>
    </location>
</feature>
<feature type="compositionally biased region" description="Polar residues" evidence="2">
    <location>
        <begin position="2278"/>
        <end position="2287"/>
    </location>
</feature>
<dbReference type="Pfam" id="PF07001">
    <property type="entry name" value="BAT2_N"/>
    <property type="match status" value="1"/>
</dbReference>
<accession>A0ABN7B931</accession>
<feature type="compositionally biased region" description="Basic and acidic residues" evidence="2">
    <location>
        <begin position="853"/>
        <end position="900"/>
    </location>
</feature>
<feature type="compositionally biased region" description="Basic and acidic residues" evidence="2">
    <location>
        <begin position="1756"/>
        <end position="1766"/>
    </location>
</feature>
<feature type="compositionally biased region" description="Polar residues" evidence="2">
    <location>
        <begin position="2027"/>
        <end position="2040"/>
    </location>
</feature>
<feature type="compositionally biased region" description="Polar residues" evidence="2">
    <location>
        <begin position="2177"/>
        <end position="2212"/>
    </location>
</feature>
<feature type="compositionally biased region" description="Low complexity" evidence="2">
    <location>
        <begin position="1735"/>
        <end position="1748"/>
    </location>
</feature>
<gene>
    <name evidence="4" type="ORF">NTJ_13716</name>
</gene>
<feature type="compositionally biased region" description="Low complexity" evidence="2">
    <location>
        <begin position="2244"/>
        <end position="2262"/>
    </location>
</feature>
<feature type="compositionally biased region" description="Basic and acidic residues" evidence="2">
    <location>
        <begin position="776"/>
        <end position="815"/>
    </location>
</feature>
<feature type="compositionally biased region" description="Polar residues" evidence="2">
    <location>
        <begin position="1011"/>
        <end position="1022"/>
    </location>
</feature>
<feature type="compositionally biased region" description="Basic and acidic residues" evidence="2">
    <location>
        <begin position="592"/>
        <end position="611"/>
    </location>
</feature>
<feature type="region of interest" description="Disordered" evidence="2">
    <location>
        <begin position="2020"/>
        <end position="2040"/>
    </location>
</feature>
<keyword evidence="5" id="KW-1185">Reference proteome</keyword>
<feature type="compositionally biased region" description="Polar residues" evidence="2">
    <location>
        <begin position="183"/>
        <end position="194"/>
    </location>
</feature>
<feature type="compositionally biased region" description="Basic and acidic residues" evidence="2">
    <location>
        <begin position="1316"/>
        <end position="1327"/>
    </location>
</feature>
<feature type="region of interest" description="Disordered" evidence="2">
    <location>
        <begin position="28"/>
        <end position="329"/>
    </location>
</feature>
<feature type="compositionally biased region" description="Low complexity" evidence="2">
    <location>
        <begin position="113"/>
        <end position="135"/>
    </location>
</feature>
<feature type="compositionally biased region" description="Polar residues" evidence="2">
    <location>
        <begin position="983"/>
        <end position="999"/>
    </location>
</feature>
<feature type="compositionally biased region" description="Low complexity" evidence="2">
    <location>
        <begin position="1257"/>
        <end position="1270"/>
    </location>
</feature>
<feature type="region of interest" description="Disordered" evidence="2">
    <location>
        <begin position="1720"/>
        <end position="1808"/>
    </location>
</feature>
<feature type="compositionally biased region" description="Basic and acidic residues" evidence="2">
    <location>
        <begin position="449"/>
        <end position="480"/>
    </location>
</feature>
<feature type="compositionally biased region" description="Basic and acidic residues" evidence="2">
    <location>
        <begin position="1033"/>
        <end position="1072"/>
    </location>
</feature>
<feature type="compositionally biased region" description="Polar residues" evidence="2">
    <location>
        <begin position="483"/>
        <end position="502"/>
    </location>
</feature>
<feature type="compositionally biased region" description="Basic and acidic residues" evidence="2">
    <location>
        <begin position="1392"/>
        <end position="1426"/>
    </location>
</feature>
<feature type="compositionally biased region" description="Polar residues" evidence="2">
    <location>
        <begin position="158"/>
        <end position="173"/>
    </location>
</feature>
<feature type="compositionally biased region" description="Acidic residues" evidence="2">
    <location>
        <begin position="437"/>
        <end position="448"/>
    </location>
</feature>
<feature type="compositionally biased region" description="Basic and acidic residues" evidence="2">
    <location>
        <begin position="1177"/>
        <end position="1198"/>
    </location>
</feature>
<proteinExistence type="predicted"/>
<feature type="region of interest" description="Disordered" evidence="2">
    <location>
        <begin position="1"/>
        <end position="20"/>
    </location>
</feature>
<feature type="compositionally biased region" description="Basic and acidic residues" evidence="2">
    <location>
        <begin position="823"/>
        <end position="840"/>
    </location>
</feature>
<feature type="compositionally biased region" description="Polar residues" evidence="2">
    <location>
        <begin position="1478"/>
        <end position="1493"/>
    </location>
</feature>
<feature type="compositionally biased region" description="Basic and acidic residues" evidence="2">
    <location>
        <begin position="404"/>
        <end position="418"/>
    </location>
</feature>
<organism evidence="4 5">
    <name type="scientific">Nesidiocoris tenuis</name>
    <dbReference type="NCBI Taxonomy" id="355587"/>
    <lineage>
        <taxon>Eukaryota</taxon>
        <taxon>Metazoa</taxon>
        <taxon>Ecdysozoa</taxon>
        <taxon>Arthropoda</taxon>
        <taxon>Hexapoda</taxon>
        <taxon>Insecta</taxon>
        <taxon>Pterygota</taxon>
        <taxon>Neoptera</taxon>
        <taxon>Paraneoptera</taxon>
        <taxon>Hemiptera</taxon>
        <taxon>Heteroptera</taxon>
        <taxon>Panheteroptera</taxon>
        <taxon>Cimicomorpha</taxon>
        <taxon>Miridae</taxon>
        <taxon>Dicyphina</taxon>
        <taxon>Nesidiocoris</taxon>
    </lineage>
</organism>
<reference evidence="4 5" key="1">
    <citation type="submission" date="2023-09" db="EMBL/GenBank/DDBJ databases">
        <title>Nesidiocoris tenuis whole genome shotgun sequence.</title>
        <authorList>
            <person name="Shibata T."/>
            <person name="Shimoda M."/>
            <person name="Kobayashi T."/>
            <person name="Uehara T."/>
        </authorList>
    </citation>
    <scope>NUCLEOTIDE SEQUENCE [LARGE SCALE GENOMIC DNA]</scope>
    <source>
        <strain evidence="4 5">Japan</strain>
    </source>
</reference>
<feature type="region of interest" description="Disordered" evidence="2">
    <location>
        <begin position="2069"/>
        <end position="2322"/>
    </location>
</feature>
<feature type="compositionally biased region" description="Gly residues" evidence="2">
    <location>
        <begin position="206"/>
        <end position="219"/>
    </location>
</feature>
<feature type="compositionally biased region" description="Basic and acidic residues" evidence="2">
    <location>
        <begin position="30"/>
        <end position="39"/>
    </location>
</feature>
<feature type="compositionally biased region" description="Basic and acidic residues" evidence="2">
    <location>
        <begin position="912"/>
        <end position="957"/>
    </location>
</feature>
<feature type="compositionally biased region" description="Polar residues" evidence="2">
    <location>
        <begin position="2113"/>
        <end position="2126"/>
    </location>
</feature>
<feature type="compositionally biased region" description="Polar residues" evidence="2">
    <location>
        <begin position="1104"/>
        <end position="1117"/>
    </location>
</feature>
<feature type="compositionally biased region" description="Basic and acidic residues" evidence="2">
    <location>
        <begin position="1353"/>
        <end position="1380"/>
    </location>
</feature>
<evidence type="ECO:0000256" key="2">
    <source>
        <dbReference type="SAM" id="MobiDB-lite"/>
    </source>
</evidence>
<feature type="compositionally biased region" description="Low complexity" evidence="2">
    <location>
        <begin position="2145"/>
        <end position="2170"/>
    </location>
</feature>
<dbReference type="InterPro" id="IPR033184">
    <property type="entry name" value="PRRC2"/>
</dbReference>
<feature type="compositionally biased region" description="Polar residues" evidence="2">
    <location>
        <begin position="2069"/>
        <end position="2086"/>
    </location>
</feature>
<protein>
    <submittedName>
        <fullName evidence="4">BAT2 N-terminus</fullName>
    </submittedName>
</protein>
<dbReference type="EMBL" id="AP028920">
    <property type="protein sequence ID" value="BET00900.1"/>
    <property type="molecule type" value="Genomic_DNA"/>
</dbReference>
<evidence type="ECO:0000256" key="1">
    <source>
        <dbReference type="ARBA" id="ARBA00022553"/>
    </source>
</evidence>
<dbReference type="Proteomes" id="UP001307889">
    <property type="component" value="Chromosome 12"/>
</dbReference>